<gene>
    <name evidence="3" type="ORF">D4N35_005955</name>
</gene>
<evidence type="ECO:0000313" key="3">
    <source>
        <dbReference type="EMBL" id="RWR12562.1"/>
    </source>
</evidence>
<dbReference type="RefSeq" id="WP_120071430.1">
    <property type="nucleotide sequence ID" value="NZ_CP126113.1"/>
</dbReference>
<dbReference type="OrthoDB" id="2662674at2"/>
<dbReference type="PROSITE" id="PS50871">
    <property type="entry name" value="C1Q"/>
    <property type="match status" value="1"/>
</dbReference>
<feature type="compositionally biased region" description="Polar residues" evidence="1">
    <location>
        <begin position="24"/>
        <end position="38"/>
    </location>
</feature>
<name>A0A443IWW9_9BACI</name>
<comment type="caution">
    <text evidence="3">The sequence shown here is derived from an EMBL/GenBank/DDBJ whole genome shotgun (WGS) entry which is preliminary data.</text>
</comment>
<dbReference type="InterPro" id="IPR001073">
    <property type="entry name" value="C1q_dom"/>
</dbReference>
<dbReference type="GeneID" id="56390884"/>
<dbReference type="EMBL" id="QYTU02000009">
    <property type="protein sequence ID" value="RWR12562.1"/>
    <property type="molecule type" value="Genomic_DNA"/>
</dbReference>
<dbReference type="Gene3D" id="2.60.120.40">
    <property type="match status" value="1"/>
</dbReference>
<feature type="region of interest" description="Disordered" evidence="1">
    <location>
        <begin position="1"/>
        <end position="38"/>
    </location>
</feature>
<organism evidence="3 4">
    <name type="scientific">Siminovitchia fortis</name>
    <dbReference type="NCBI Taxonomy" id="254758"/>
    <lineage>
        <taxon>Bacteria</taxon>
        <taxon>Bacillati</taxon>
        <taxon>Bacillota</taxon>
        <taxon>Bacilli</taxon>
        <taxon>Bacillales</taxon>
        <taxon>Bacillaceae</taxon>
        <taxon>Siminovitchia</taxon>
    </lineage>
</organism>
<accession>A0A443IWW9</accession>
<protein>
    <recommendedName>
        <fullName evidence="2">C1q domain-containing protein</fullName>
    </recommendedName>
</protein>
<feature type="compositionally biased region" description="Basic residues" evidence="1">
    <location>
        <begin position="1"/>
        <end position="11"/>
    </location>
</feature>
<evidence type="ECO:0000313" key="4">
    <source>
        <dbReference type="Proteomes" id="UP000273811"/>
    </source>
</evidence>
<feature type="domain" description="C1q" evidence="2">
    <location>
        <begin position="51"/>
        <end position="191"/>
    </location>
</feature>
<dbReference type="Proteomes" id="UP000273811">
    <property type="component" value="Unassembled WGS sequence"/>
</dbReference>
<reference evidence="3" key="1">
    <citation type="submission" date="2018-12" db="EMBL/GenBank/DDBJ databases">
        <authorList>
            <person name="Sun L."/>
            <person name="Chen Z."/>
        </authorList>
    </citation>
    <scope>NUCLEOTIDE SEQUENCE [LARGE SCALE GENOMIC DNA]</scope>
    <source>
        <strain evidence="3">DSM 16012</strain>
    </source>
</reference>
<dbReference type="Pfam" id="PF00386">
    <property type="entry name" value="C1q"/>
    <property type="match status" value="1"/>
</dbReference>
<dbReference type="InterPro" id="IPR008983">
    <property type="entry name" value="Tumour_necrosis_fac-like_dom"/>
</dbReference>
<evidence type="ECO:0000259" key="2">
    <source>
        <dbReference type="PROSITE" id="PS50871"/>
    </source>
</evidence>
<dbReference type="SUPFAM" id="SSF49842">
    <property type="entry name" value="TNF-like"/>
    <property type="match status" value="1"/>
</dbReference>
<evidence type="ECO:0000256" key="1">
    <source>
        <dbReference type="SAM" id="MobiDB-lite"/>
    </source>
</evidence>
<dbReference type="AlphaFoldDB" id="A0A443IWW9"/>
<sequence length="191" mass="20773">MSSRKRRRKGYSKSSPLLAPNVTRGLNRQSIAPTSNEQGDFTVPAAAELDIAQTTSAFRAVRTGPDPLAALTFTKVLYTTERLDINSEYDTATGNFIPQQSGIYSFNASIVFLPSVLGQTYFIELFIRVNGNVIASAFDYFPGNEGYTDVSAIVQLQAGDTVDVITRSGVAGTINNFSTPDRVRFEGVRIS</sequence>
<proteinExistence type="predicted"/>
<keyword evidence="4" id="KW-1185">Reference proteome</keyword>